<keyword evidence="2 5" id="KW-0812">Transmembrane</keyword>
<feature type="transmembrane region" description="Helical" evidence="5">
    <location>
        <begin position="95"/>
        <end position="115"/>
    </location>
</feature>
<keyword evidence="4 5" id="KW-0472">Membrane</keyword>
<dbReference type="Pfam" id="PF07291">
    <property type="entry name" value="MauE"/>
    <property type="match status" value="1"/>
</dbReference>
<name>A0ABP8APQ9_9ACTN</name>
<reference evidence="8" key="1">
    <citation type="journal article" date="2019" name="Int. J. Syst. Evol. Microbiol.">
        <title>The Global Catalogue of Microorganisms (GCM) 10K type strain sequencing project: providing services to taxonomists for standard genome sequencing and annotation.</title>
        <authorList>
            <consortium name="The Broad Institute Genomics Platform"/>
            <consortium name="The Broad Institute Genome Sequencing Center for Infectious Disease"/>
            <person name="Wu L."/>
            <person name="Ma J."/>
        </authorList>
    </citation>
    <scope>NUCLEOTIDE SEQUENCE [LARGE SCALE GENOMIC DNA]</scope>
    <source>
        <strain evidence="8">JCM 17388</strain>
    </source>
</reference>
<evidence type="ECO:0000256" key="3">
    <source>
        <dbReference type="ARBA" id="ARBA00022989"/>
    </source>
</evidence>
<accession>A0ABP8APQ9</accession>
<feature type="domain" description="Methylamine utilisation protein MauE" evidence="6">
    <location>
        <begin position="22"/>
        <end position="151"/>
    </location>
</feature>
<evidence type="ECO:0000259" key="6">
    <source>
        <dbReference type="Pfam" id="PF07291"/>
    </source>
</evidence>
<feature type="transmembrane region" description="Helical" evidence="5">
    <location>
        <begin position="164"/>
        <end position="182"/>
    </location>
</feature>
<dbReference type="Proteomes" id="UP001501251">
    <property type="component" value="Unassembled WGS sequence"/>
</dbReference>
<feature type="transmembrane region" description="Helical" evidence="5">
    <location>
        <begin position="20"/>
        <end position="40"/>
    </location>
</feature>
<evidence type="ECO:0000256" key="1">
    <source>
        <dbReference type="ARBA" id="ARBA00004141"/>
    </source>
</evidence>
<dbReference type="InterPro" id="IPR009908">
    <property type="entry name" value="Methylamine_util_MauE"/>
</dbReference>
<comment type="caution">
    <text evidence="7">The sequence shown here is derived from an EMBL/GenBank/DDBJ whole genome shotgun (WGS) entry which is preliminary data.</text>
</comment>
<feature type="transmembrane region" description="Helical" evidence="5">
    <location>
        <begin position="70"/>
        <end position="89"/>
    </location>
</feature>
<proteinExistence type="predicted"/>
<protein>
    <recommendedName>
        <fullName evidence="6">Methylamine utilisation protein MauE domain-containing protein</fullName>
    </recommendedName>
</protein>
<keyword evidence="3 5" id="KW-1133">Transmembrane helix</keyword>
<dbReference type="EMBL" id="BAABAQ010000003">
    <property type="protein sequence ID" value="GAA4187390.1"/>
    <property type="molecule type" value="Genomic_DNA"/>
</dbReference>
<gene>
    <name evidence="7" type="ORF">GCM10022252_20820</name>
</gene>
<evidence type="ECO:0000313" key="7">
    <source>
        <dbReference type="EMBL" id="GAA4187390.1"/>
    </source>
</evidence>
<evidence type="ECO:0000256" key="2">
    <source>
        <dbReference type="ARBA" id="ARBA00022692"/>
    </source>
</evidence>
<feature type="transmembrane region" description="Helical" evidence="5">
    <location>
        <begin position="136"/>
        <end position="158"/>
    </location>
</feature>
<organism evidence="7 8">
    <name type="scientific">Streptosporangium oxazolinicum</name>
    <dbReference type="NCBI Taxonomy" id="909287"/>
    <lineage>
        <taxon>Bacteria</taxon>
        <taxon>Bacillati</taxon>
        <taxon>Actinomycetota</taxon>
        <taxon>Actinomycetes</taxon>
        <taxon>Streptosporangiales</taxon>
        <taxon>Streptosporangiaceae</taxon>
        <taxon>Streptosporangium</taxon>
    </lineage>
</organism>
<evidence type="ECO:0000256" key="4">
    <source>
        <dbReference type="ARBA" id="ARBA00023136"/>
    </source>
</evidence>
<sequence length="207" mass="21191">MPLFNVVVEDSGSHRRERTVGYVAIACGVVQIVVFAAAVVGKARDAEAFRAFARSLVETRLVAPRWRTGTATGVILAEVSAVLLLATPGAAAPGFAVAAALCAVLTGGVAATLLRRVRASCLCFGTRSSPMGWPHLVRNALLTAVAALGYAATTVAAVPSAIRAEGVAVAVLAGLVGALLLIRFDDLVHIFQPPGSPAGSPDRSVLR</sequence>
<evidence type="ECO:0000256" key="5">
    <source>
        <dbReference type="SAM" id="Phobius"/>
    </source>
</evidence>
<comment type="subcellular location">
    <subcellularLocation>
        <location evidence="1">Membrane</location>
        <topology evidence="1">Multi-pass membrane protein</topology>
    </subcellularLocation>
</comment>
<evidence type="ECO:0000313" key="8">
    <source>
        <dbReference type="Proteomes" id="UP001501251"/>
    </source>
</evidence>
<keyword evidence="8" id="KW-1185">Reference proteome</keyword>